<evidence type="ECO:0000259" key="5">
    <source>
        <dbReference type="PROSITE" id="PS00083"/>
    </source>
</evidence>
<dbReference type="PROSITE" id="PS51318">
    <property type="entry name" value="TAT"/>
    <property type="match status" value="1"/>
</dbReference>
<dbReference type="InterPro" id="IPR006311">
    <property type="entry name" value="TAT_signal"/>
</dbReference>
<feature type="chain" id="PRO_5001996399" evidence="4">
    <location>
        <begin position="31"/>
        <end position="218"/>
    </location>
</feature>
<feature type="signal peptide" evidence="4">
    <location>
        <begin position="1"/>
        <end position="30"/>
    </location>
</feature>
<organism evidence="6 7">
    <name type="scientific">Lysobacter dokdonensis DS-58</name>
    <dbReference type="NCBI Taxonomy" id="1300345"/>
    <lineage>
        <taxon>Bacteria</taxon>
        <taxon>Pseudomonadati</taxon>
        <taxon>Pseudomonadota</taxon>
        <taxon>Gammaproteobacteria</taxon>
        <taxon>Lysobacterales</taxon>
        <taxon>Lysobacteraceae</taxon>
        <taxon>Noviluteimonas</taxon>
    </lineage>
</organism>
<gene>
    <name evidence="6" type="ORF">LF41_2520</name>
</gene>
<dbReference type="RefSeq" id="WP_084073411.1">
    <property type="nucleotide sequence ID" value="NZ_JRKJ01000006.1"/>
</dbReference>
<evidence type="ECO:0000256" key="3">
    <source>
        <dbReference type="ARBA" id="ARBA00023002"/>
    </source>
</evidence>
<dbReference type="EMBL" id="JRKJ01000006">
    <property type="protein sequence ID" value="KGQ19582.1"/>
    <property type="molecule type" value="Genomic_DNA"/>
</dbReference>
<keyword evidence="3" id="KW-0560">Oxidoreductase</keyword>
<sequence length="218" mass="23304">MVTLTSRRRLLGQLGGIGSLAFVMPRSAFAALAATPAQTAGPFRPLRPLESDSDLTLVKGAKGQASGQIIQVAGRVLDVDGKPIRGATVEVWQANSHGRYDHPRDINPAPLDPNFQGYARLRTDDEGRYRFKTVKPGAYPINPVNPGAVRPPHIHFDVARAKTHLVTQMYFPGEALNAGDIIFGALGPSGAVAIATKLPSTDDMASTELLFGWDIVLA</sequence>
<feature type="domain" description="Intradiol ring-cleavage dioxygenases" evidence="5">
    <location>
        <begin position="72"/>
        <end position="100"/>
    </location>
</feature>
<dbReference type="GO" id="GO:0016702">
    <property type="term" value="F:oxidoreductase activity, acting on single donors with incorporation of molecular oxygen, incorporation of two atoms of oxygen"/>
    <property type="evidence" value="ECO:0007669"/>
    <property type="project" value="InterPro"/>
</dbReference>
<dbReference type="InterPro" id="IPR000627">
    <property type="entry name" value="Intradiol_dOase_C"/>
</dbReference>
<evidence type="ECO:0000256" key="2">
    <source>
        <dbReference type="ARBA" id="ARBA00022964"/>
    </source>
</evidence>
<dbReference type="PANTHER" id="PTHR33711">
    <property type="entry name" value="DIOXYGENASE, PUTATIVE (AFU_ORTHOLOGUE AFUA_2G02910)-RELATED"/>
    <property type="match status" value="1"/>
</dbReference>
<comment type="similarity">
    <text evidence="1">Belongs to the intradiol ring-cleavage dioxygenase family.</text>
</comment>
<evidence type="ECO:0000313" key="7">
    <source>
        <dbReference type="Proteomes" id="UP000030518"/>
    </source>
</evidence>
<dbReference type="InterPro" id="IPR015889">
    <property type="entry name" value="Intradiol_dOase_core"/>
</dbReference>
<reference evidence="6 7" key="1">
    <citation type="submission" date="2014-09" db="EMBL/GenBank/DDBJ databases">
        <title>Genome sequences of Lysobacter dokdonensis DS-58.</title>
        <authorList>
            <person name="Kim J.F."/>
            <person name="Kwak M.-J."/>
        </authorList>
    </citation>
    <scope>NUCLEOTIDE SEQUENCE [LARGE SCALE GENOMIC DNA]</scope>
    <source>
        <strain evidence="6 7">DS-58</strain>
    </source>
</reference>
<evidence type="ECO:0000313" key="6">
    <source>
        <dbReference type="EMBL" id="KGQ19582.1"/>
    </source>
</evidence>
<dbReference type="PROSITE" id="PS00083">
    <property type="entry name" value="INTRADIOL_DIOXYGENAS"/>
    <property type="match status" value="1"/>
</dbReference>
<keyword evidence="7" id="KW-1185">Reference proteome</keyword>
<protein>
    <submittedName>
        <fullName evidence="6">Protocatechuate 3,4-dioxygenase beta chain</fullName>
    </submittedName>
</protein>
<dbReference type="STRING" id="1300345.LF41_2520"/>
<dbReference type="Gene3D" id="2.60.130.10">
    <property type="entry name" value="Aromatic compound dioxygenase"/>
    <property type="match status" value="1"/>
</dbReference>
<keyword evidence="2 6" id="KW-0223">Dioxygenase</keyword>
<dbReference type="Pfam" id="PF00775">
    <property type="entry name" value="Dioxygenase_C"/>
    <property type="match status" value="1"/>
</dbReference>
<dbReference type="SUPFAM" id="SSF49482">
    <property type="entry name" value="Aromatic compound dioxygenase"/>
    <property type="match status" value="1"/>
</dbReference>
<dbReference type="Proteomes" id="UP000030518">
    <property type="component" value="Unassembled WGS sequence"/>
</dbReference>
<dbReference type="PANTHER" id="PTHR33711:SF10">
    <property type="entry name" value="INTRADIOL RING-CLEAVAGE DIOXYGENASES DOMAIN-CONTAINING PROTEIN"/>
    <property type="match status" value="1"/>
</dbReference>
<name>A0A0A2WLI3_9GAMM</name>
<dbReference type="InterPro" id="IPR050770">
    <property type="entry name" value="Intradiol_RC_Dioxygenase"/>
</dbReference>
<dbReference type="eggNOG" id="COG3485">
    <property type="taxonomic scope" value="Bacteria"/>
</dbReference>
<dbReference type="AlphaFoldDB" id="A0A0A2WLI3"/>
<dbReference type="PATRIC" id="fig|1300345.3.peg.1086"/>
<evidence type="ECO:0000256" key="1">
    <source>
        <dbReference type="ARBA" id="ARBA00007825"/>
    </source>
</evidence>
<proteinExistence type="inferred from homology"/>
<comment type="caution">
    <text evidence="6">The sequence shown here is derived from an EMBL/GenBank/DDBJ whole genome shotgun (WGS) entry which is preliminary data.</text>
</comment>
<keyword evidence="4" id="KW-0732">Signal</keyword>
<evidence type="ECO:0000256" key="4">
    <source>
        <dbReference type="SAM" id="SignalP"/>
    </source>
</evidence>
<accession>A0A0A2WLI3</accession>
<dbReference type="GO" id="GO:0008199">
    <property type="term" value="F:ferric iron binding"/>
    <property type="evidence" value="ECO:0007669"/>
    <property type="project" value="InterPro"/>
</dbReference>
<dbReference type="OrthoDB" id="9805815at2"/>